<dbReference type="InterPro" id="IPR051164">
    <property type="entry name" value="NmrA-like_oxidored"/>
</dbReference>
<keyword evidence="2" id="KW-0521">NADP</keyword>
<proteinExistence type="inferred from homology"/>
<accession>A0A4U1BX48</accession>
<evidence type="ECO:0000256" key="1">
    <source>
        <dbReference type="ARBA" id="ARBA00006328"/>
    </source>
</evidence>
<dbReference type="Proteomes" id="UP000308181">
    <property type="component" value="Unassembled WGS sequence"/>
</dbReference>
<gene>
    <name evidence="4" type="ORF">FA046_09375</name>
</gene>
<evidence type="ECO:0000259" key="3">
    <source>
        <dbReference type="Pfam" id="PF05368"/>
    </source>
</evidence>
<evidence type="ECO:0000313" key="5">
    <source>
        <dbReference type="Proteomes" id="UP000308181"/>
    </source>
</evidence>
<dbReference type="SUPFAM" id="SSF51735">
    <property type="entry name" value="NAD(P)-binding Rossmann-fold domains"/>
    <property type="match status" value="1"/>
</dbReference>
<comment type="caution">
    <text evidence="4">The sequence shown here is derived from an EMBL/GenBank/DDBJ whole genome shotgun (WGS) entry which is preliminary data.</text>
</comment>
<dbReference type="AlphaFoldDB" id="A0A4U1BX48"/>
<dbReference type="EMBL" id="SWBP01000003">
    <property type="protein sequence ID" value="TKB97572.1"/>
    <property type="molecule type" value="Genomic_DNA"/>
</dbReference>
<evidence type="ECO:0000313" key="4">
    <source>
        <dbReference type="EMBL" id="TKB97572.1"/>
    </source>
</evidence>
<dbReference type="Gene3D" id="3.40.50.720">
    <property type="entry name" value="NAD(P)-binding Rossmann-like Domain"/>
    <property type="match status" value="1"/>
</dbReference>
<protein>
    <submittedName>
        <fullName evidence="4">NAD-dependent epimerase/dehydratase family protein</fullName>
    </submittedName>
</protein>
<dbReference type="OrthoDB" id="9780595at2"/>
<evidence type="ECO:0000256" key="2">
    <source>
        <dbReference type="ARBA" id="ARBA00022857"/>
    </source>
</evidence>
<dbReference type="PANTHER" id="PTHR42748">
    <property type="entry name" value="NITROGEN METABOLITE REPRESSION PROTEIN NMRA FAMILY MEMBER"/>
    <property type="match status" value="1"/>
</dbReference>
<keyword evidence="5" id="KW-1185">Reference proteome</keyword>
<organism evidence="4 5">
    <name type="scientific">Pedobacter cryophilus</name>
    <dbReference type="NCBI Taxonomy" id="2571271"/>
    <lineage>
        <taxon>Bacteria</taxon>
        <taxon>Pseudomonadati</taxon>
        <taxon>Bacteroidota</taxon>
        <taxon>Sphingobacteriia</taxon>
        <taxon>Sphingobacteriales</taxon>
        <taxon>Sphingobacteriaceae</taxon>
        <taxon>Pedobacter</taxon>
    </lineage>
</organism>
<name>A0A4U1BX48_9SPHI</name>
<dbReference type="PANTHER" id="PTHR42748:SF32">
    <property type="entry name" value="NMRA-LIKE DOMAIN-CONTAINING PROTEIN"/>
    <property type="match status" value="1"/>
</dbReference>
<dbReference type="InterPro" id="IPR008030">
    <property type="entry name" value="NmrA-like"/>
</dbReference>
<dbReference type="Pfam" id="PF05368">
    <property type="entry name" value="NmrA"/>
    <property type="match status" value="1"/>
</dbReference>
<dbReference type="RefSeq" id="WP_136826147.1">
    <property type="nucleotide sequence ID" value="NZ_SWBP01000003.1"/>
</dbReference>
<comment type="similarity">
    <text evidence="1">Belongs to the NmrA-type oxidoreductase family.</text>
</comment>
<sequence length="293" mass="33124">MKRIAVIGATGLLGKPVTQELIKAGFDVTVIARDIENARDLFPHAHIVYGDLEDKMSLFEALKGQELVYLSLHIPQNASPKDFMPETDGLLHLIEAAKINHIQRIAYLSSLVKDYQGQNGFNWWVFEVKKKAVQILKGAGIPSTIFYPSSFMENFDKGGFMSGNRMNLAGKSNVKLYWISASDYGKQVAKSFEVLTDENRDYPIQGLEAYTSEEAVKIFIKNYQLKKLKIVKVPIGLLKIMGKVFKKVNYIAHILEALNKYPEKFVSQQSWDELGKPTETIKDYTLRIQKGKG</sequence>
<feature type="domain" description="NmrA-like" evidence="3">
    <location>
        <begin position="2"/>
        <end position="261"/>
    </location>
</feature>
<reference evidence="4 5" key="1">
    <citation type="submission" date="2019-04" db="EMBL/GenBank/DDBJ databases">
        <title>Pedobacter sp. AR-3-17 sp. nov., isolated from Arctic soil.</title>
        <authorList>
            <person name="Dahal R.H."/>
            <person name="Kim D.-U."/>
        </authorList>
    </citation>
    <scope>NUCLEOTIDE SEQUENCE [LARGE SCALE GENOMIC DNA]</scope>
    <source>
        <strain evidence="4 5">AR-3-17</strain>
    </source>
</reference>
<dbReference type="InterPro" id="IPR036291">
    <property type="entry name" value="NAD(P)-bd_dom_sf"/>
</dbReference>